<reference evidence="11" key="1">
    <citation type="submission" date="2018-01" db="EMBL/GenBank/DDBJ databases">
        <title>Genomic characterization of Leptospira inadai serogroup Lyme isolated from captured rat in Brazil and comparative analysis with human reference strain.</title>
        <authorList>
            <person name="Moreno L.Z."/>
            <person name="Loureiro A.P."/>
            <person name="Miraglia F."/>
            <person name="Kremer F.S."/>
            <person name="Eslabao M.R."/>
            <person name="Dellagostin O.A."/>
            <person name="Lilenbaum W."/>
            <person name="Moreno A.M."/>
        </authorList>
    </citation>
    <scope>NUCLEOTIDE SEQUENCE [LARGE SCALE GENOMIC DNA]</scope>
    <source>
        <strain evidence="11">M34/99</strain>
    </source>
</reference>
<keyword evidence="8" id="KW-0175">Coiled coil</keyword>
<dbReference type="SMART" id="SM00387">
    <property type="entry name" value="HATPase_c"/>
    <property type="match status" value="1"/>
</dbReference>
<accession>A0ABX4YI13</accession>
<keyword evidence="6 11" id="KW-0418">Kinase</keyword>
<proteinExistence type="predicted"/>
<dbReference type="SUPFAM" id="SSF55874">
    <property type="entry name" value="ATPase domain of HSP90 chaperone/DNA topoisomerase II/histidine kinase"/>
    <property type="match status" value="1"/>
</dbReference>
<feature type="transmembrane region" description="Helical" evidence="9">
    <location>
        <begin position="98"/>
        <end position="115"/>
    </location>
</feature>
<evidence type="ECO:0000256" key="6">
    <source>
        <dbReference type="ARBA" id="ARBA00022777"/>
    </source>
</evidence>
<evidence type="ECO:0000256" key="4">
    <source>
        <dbReference type="ARBA" id="ARBA00022679"/>
    </source>
</evidence>
<protein>
    <recommendedName>
        <fullName evidence="2">histidine kinase</fullName>
        <ecNumber evidence="2">2.7.13.3</ecNumber>
    </recommendedName>
</protein>
<evidence type="ECO:0000256" key="3">
    <source>
        <dbReference type="ARBA" id="ARBA00022553"/>
    </source>
</evidence>
<evidence type="ECO:0000256" key="7">
    <source>
        <dbReference type="ARBA" id="ARBA00022840"/>
    </source>
</evidence>
<evidence type="ECO:0000256" key="5">
    <source>
        <dbReference type="ARBA" id="ARBA00022741"/>
    </source>
</evidence>
<keyword evidence="4" id="KW-0808">Transferase</keyword>
<name>A0ABX4YI13_9LEPT</name>
<dbReference type="InterPro" id="IPR005467">
    <property type="entry name" value="His_kinase_dom"/>
</dbReference>
<evidence type="ECO:0000256" key="1">
    <source>
        <dbReference type="ARBA" id="ARBA00000085"/>
    </source>
</evidence>
<evidence type="ECO:0000313" key="11">
    <source>
        <dbReference type="EMBL" id="PNV74794.1"/>
    </source>
</evidence>
<sequence length="457" mass="51716">MKRRKKYGALNWIRRSVSNYVAPDESIRDGLPFWRESVLSSMILAMTVLGTIAYIPSTLLAFEETRTSVIFINTFAMLLLYILFFGKKLPFPLRSCGVLFLNFLLGASLLIALGPEGGGMIWLFPFPVLTGVLFGIIPCLLALFGNFLAVLTTAIALSQFQLTWSMPQDRFFVVGFNFLISNAIVCLTVTVLMLGLQRNIERKNNLLENLKKRRSQIVRSKNHLESEIIQRGNVEKRLAEHLKEKEILLQEIHHRVKNNLQIVSGMLNLQNLYTQDTQAIEVLEKAQDRIRAMALIHDHLYQQGKFSTVFMNKYLESLINHLIVSQAPPGNRIRFETEWEQILIPMEKAIPCGLIVNELISNALKHAFPDGRKGTITVRLEERQDGLALCVKDDGVGLPKNSSAFLFLSEGRMPIADGDKRDSLGLMIIQSLAGQLKAKLQLEPFEGTSIRLEFSRF</sequence>
<dbReference type="Gene3D" id="3.30.565.10">
    <property type="entry name" value="Histidine kinase-like ATPase, C-terminal domain"/>
    <property type="match status" value="1"/>
</dbReference>
<dbReference type="PANTHER" id="PTHR41523:SF8">
    <property type="entry name" value="ETHYLENE RESPONSE SENSOR PROTEIN"/>
    <property type="match status" value="1"/>
</dbReference>
<keyword evidence="7" id="KW-0067">ATP-binding</keyword>
<dbReference type="GO" id="GO:0016301">
    <property type="term" value="F:kinase activity"/>
    <property type="evidence" value="ECO:0007669"/>
    <property type="project" value="UniProtKB-KW"/>
</dbReference>
<keyword evidence="9" id="KW-0812">Transmembrane</keyword>
<feature type="transmembrane region" description="Helical" evidence="9">
    <location>
        <begin position="121"/>
        <end position="151"/>
    </location>
</feature>
<evidence type="ECO:0000259" key="10">
    <source>
        <dbReference type="PROSITE" id="PS50109"/>
    </source>
</evidence>
<comment type="caution">
    <text evidence="11">The sequence shown here is derived from an EMBL/GenBank/DDBJ whole genome shotgun (WGS) entry which is preliminary data.</text>
</comment>
<dbReference type="InterPro" id="IPR036890">
    <property type="entry name" value="HATPase_C_sf"/>
</dbReference>
<keyword evidence="9" id="KW-0472">Membrane</keyword>
<comment type="catalytic activity">
    <reaction evidence="1">
        <text>ATP + protein L-histidine = ADP + protein N-phospho-L-histidine.</text>
        <dbReference type="EC" id="2.7.13.3"/>
    </reaction>
</comment>
<gene>
    <name evidence="11" type="ORF">BES34_011835</name>
</gene>
<dbReference type="Pfam" id="PF20969">
    <property type="entry name" value="MASE11"/>
    <property type="match status" value="1"/>
</dbReference>
<dbReference type="InterPro" id="IPR048437">
    <property type="entry name" value="MASE11"/>
</dbReference>
<dbReference type="Pfam" id="PF07568">
    <property type="entry name" value="HisKA_2"/>
    <property type="match status" value="1"/>
</dbReference>
<dbReference type="InterPro" id="IPR011495">
    <property type="entry name" value="Sig_transdc_His_kin_sub2_dim/P"/>
</dbReference>
<feature type="transmembrane region" description="Helical" evidence="9">
    <location>
        <begin position="38"/>
        <end position="62"/>
    </location>
</feature>
<feature type="coiled-coil region" evidence="8">
    <location>
        <begin position="193"/>
        <end position="251"/>
    </location>
</feature>
<keyword evidence="3" id="KW-0597">Phosphoprotein</keyword>
<feature type="transmembrane region" description="Helical" evidence="9">
    <location>
        <begin position="68"/>
        <end position="86"/>
    </location>
</feature>
<evidence type="ECO:0000256" key="9">
    <source>
        <dbReference type="SAM" id="Phobius"/>
    </source>
</evidence>
<dbReference type="PANTHER" id="PTHR41523">
    <property type="entry name" value="TWO-COMPONENT SYSTEM SENSOR PROTEIN"/>
    <property type="match status" value="1"/>
</dbReference>
<dbReference type="EC" id="2.7.13.3" evidence="2"/>
<dbReference type="InterPro" id="IPR003594">
    <property type="entry name" value="HATPase_dom"/>
</dbReference>
<keyword evidence="5" id="KW-0547">Nucleotide-binding</keyword>
<feature type="transmembrane region" description="Helical" evidence="9">
    <location>
        <begin position="171"/>
        <end position="196"/>
    </location>
</feature>
<evidence type="ECO:0000256" key="8">
    <source>
        <dbReference type="SAM" id="Coils"/>
    </source>
</evidence>
<dbReference type="PROSITE" id="PS50109">
    <property type="entry name" value="HIS_KIN"/>
    <property type="match status" value="1"/>
</dbReference>
<dbReference type="Proteomes" id="UP000094669">
    <property type="component" value="Unassembled WGS sequence"/>
</dbReference>
<evidence type="ECO:0000313" key="12">
    <source>
        <dbReference type="Proteomes" id="UP000094669"/>
    </source>
</evidence>
<keyword evidence="12" id="KW-1185">Reference proteome</keyword>
<feature type="domain" description="Histidine kinase" evidence="10">
    <location>
        <begin position="251"/>
        <end position="457"/>
    </location>
</feature>
<dbReference type="EMBL" id="MCRM02000011">
    <property type="protein sequence ID" value="PNV74794.1"/>
    <property type="molecule type" value="Genomic_DNA"/>
</dbReference>
<evidence type="ECO:0000256" key="2">
    <source>
        <dbReference type="ARBA" id="ARBA00012438"/>
    </source>
</evidence>
<dbReference type="Gene3D" id="3.30.450.20">
    <property type="entry name" value="PAS domain"/>
    <property type="match status" value="1"/>
</dbReference>
<organism evidence="11 12">
    <name type="scientific">Leptospira inadai serovar Lyme</name>
    <dbReference type="NCBI Taxonomy" id="293084"/>
    <lineage>
        <taxon>Bacteria</taxon>
        <taxon>Pseudomonadati</taxon>
        <taxon>Spirochaetota</taxon>
        <taxon>Spirochaetia</taxon>
        <taxon>Leptospirales</taxon>
        <taxon>Leptospiraceae</taxon>
        <taxon>Leptospira</taxon>
    </lineage>
</organism>
<dbReference type="Pfam" id="PF13581">
    <property type="entry name" value="HATPase_c_2"/>
    <property type="match status" value="1"/>
</dbReference>
<keyword evidence="9" id="KW-1133">Transmembrane helix</keyword>